<dbReference type="EMBL" id="QKYT01000145">
    <property type="protein sequence ID" value="RIA91688.1"/>
    <property type="molecule type" value="Genomic_DNA"/>
</dbReference>
<proteinExistence type="predicted"/>
<dbReference type="Proteomes" id="UP000265703">
    <property type="component" value="Unassembled WGS sequence"/>
</dbReference>
<comment type="caution">
    <text evidence="2">The sequence shown here is derived from an EMBL/GenBank/DDBJ whole genome shotgun (WGS) entry which is preliminary data.</text>
</comment>
<protein>
    <submittedName>
        <fullName evidence="2">Uncharacterized protein</fullName>
    </submittedName>
</protein>
<reference evidence="2 3" key="1">
    <citation type="submission" date="2018-06" db="EMBL/GenBank/DDBJ databases">
        <title>Comparative genomics reveals the genomic features of Rhizophagus irregularis, R. cerebriforme, R. diaphanum and Gigaspora rosea, and their symbiotic lifestyle signature.</title>
        <authorList>
            <person name="Morin E."/>
            <person name="San Clemente H."/>
            <person name="Chen E.C.H."/>
            <person name="De La Providencia I."/>
            <person name="Hainaut M."/>
            <person name="Kuo A."/>
            <person name="Kohler A."/>
            <person name="Murat C."/>
            <person name="Tang N."/>
            <person name="Roy S."/>
            <person name="Loubradou J."/>
            <person name="Henrissat B."/>
            <person name="Grigoriev I.V."/>
            <person name="Corradi N."/>
            <person name="Roux C."/>
            <person name="Martin F.M."/>
        </authorList>
    </citation>
    <scope>NUCLEOTIDE SEQUENCE [LARGE SCALE GENOMIC DNA]</scope>
    <source>
        <strain evidence="2 3">DAOM 227022</strain>
    </source>
</reference>
<feature type="region of interest" description="Disordered" evidence="1">
    <location>
        <begin position="235"/>
        <end position="254"/>
    </location>
</feature>
<name>A0A397T050_9GLOM</name>
<keyword evidence="3" id="KW-1185">Reference proteome</keyword>
<sequence>MKYEIQNTNSKQTILHESFICAVPKKNKVQRFIKEGFRVGNIVTRKVGKLAKLTEGMYSSALYEHLDLSLDLHNNLNRINRLVRHFDSSQFGLKIRNGNLKWTMLRKLIIGSAPKRTILQESIISAASKVWSRNIKYEFEVNCTVGIDYWCCAESLVSKWDFKADCATGIIYSRYVESLVLKWDFEAEELIIGAVLKVWSQNMKYEFEADHADAIDKTGQIKLSNSISVLHKEMPDNYSKNKSTDDNDNEEEPLEDEMIFNNTSFITYDKLFD</sequence>
<evidence type="ECO:0000313" key="2">
    <source>
        <dbReference type="EMBL" id="RIA91688.1"/>
    </source>
</evidence>
<accession>A0A397T050</accession>
<gene>
    <name evidence="2" type="ORF">C1645_821715</name>
</gene>
<organism evidence="2 3">
    <name type="scientific">Glomus cerebriforme</name>
    <dbReference type="NCBI Taxonomy" id="658196"/>
    <lineage>
        <taxon>Eukaryota</taxon>
        <taxon>Fungi</taxon>
        <taxon>Fungi incertae sedis</taxon>
        <taxon>Mucoromycota</taxon>
        <taxon>Glomeromycotina</taxon>
        <taxon>Glomeromycetes</taxon>
        <taxon>Glomerales</taxon>
        <taxon>Glomeraceae</taxon>
        <taxon>Glomus</taxon>
    </lineage>
</organism>
<dbReference type="AlphaFoldDB" id="A0A397T050"/>
<dbReference type="OrthoDB" id="2492794at2759"/>
<evidence type="ECO:0000313" key="3">
    <source>
        <dbReference type="Proteomes" id="UP000265703"/>
    </source>
</evidence>
<evidence type="ECO:0000256" key="1">
    <source>
        <dbReference type="SAM" id="MobiDB-lite"/>
    </source>
</evidence>